<feature type="signal peptide" evidence="1">
    <location>
        <begin position="1"/>
        <end position="28"/>
    </location>
</feature>
<name>A0A1H9UF75_9PSEU</name>
<dbReference type="AlphaFoldDB" id="A0A1H9UF75"/>
<proteinExistence type="predicted"/>
<dbReference type="InterPro" id="IPR013207">
    <property type="entry name" value="LGFP"/>
</dbReference>
<gene>
    <name evidence="2" type="ORF">SAMN05216188_12171</name>
</gene>
<protein>
    <submittedName>
        <fullName evidence="2">LGFP repeat-containing protein</fullName>
    </submittedName>
</protein>
<feature type="chain" id="PRO_5011469096" evidence="1">
    <location>
        <begin position="29"/>
        <end position="185"/>
    </location>
</feature>
<accession>A0A1H9UF75</accession>
<keyword evidence="3" id="KW-1185">Reference proteome</keyword>
<dbReference type="PROSITE" id="PS51257">
    <property type="entry name" value="PROKAR_LIPOPROTEIN"/>
    <property type="match status" value="1"/>
</dbReference>
<sequence>MQAVKKRVLWAVLLTVAGLFAVTAPASATTAAACWGTGGYIGERHHQLGGNAGPLGCAIGPEENAYEGGAGKVQRYERGMITWSPSTGERSVQAAWVQNGRMWLDWGVTDPFHYDSWLVRVDRYGWNVGQPEYHNGSPGVWANRGRVELPAYTWGDYRIVVEGCDLGGGHTCRQGWSNPVYLRIA</sequence>
<dbReference type="STRING" id="402600.SAMN05216188_12171"/>
<dbReference type="Proteomes" id="UP000199352">
    <property type="component" value="Unassembled WGS sequence"/>
</dbReference>
<keyword evidence="1" id="KW-0732">Signal</keyword>
<reference evidence="3" key="1">
    <citation type="submission" date="2016-10" db="EMBL/GenBank/DDBJ databases">
        <authorList>
            <person name="Varghese N."/>
            <person name="Submissions S."/>
        </authorList>
    </citation>
    <scope>NUCLEOTIDE SEQUENCE [LARGE SCALE GENOMIC DNA]</scope>
    <source>
        <strain evidence="3">CGMCC 4.3525</strain>
    </source>
</reference>
<evidence type="ECO:0000256" key="1">
    <source>
        <dbReference type="SAM" id="SignalP"/>
    </source>
</evidence>
<evidence type="ECO:0000313" key="2">
    <source>
        <dbReference type="EMBL" id="SES07918.1"/>
    </source>
</evidence>
<dbReference type="Pfam" id="PF08310">
    <property type="entry name" value="LGFP"/>
    <property type="match status" value="1"/>
</dbReference>
<organism evidence="2 3">
    <name type="scientific">Lentzea xinjiangensis</name>
    <dbReference type="NCBI Taxonomy" id="402600"/>
    <lineage>
        <taxon>Bacteria</taxon>
        <taxon>Bacillati</taxon>
        <taxon>Actinomycetota</taxon>
        <taxon>Actinomycetes</taxon>
        <taxon>Pseudonocardiales</taxon>
        <taxon>Pseudonocardiaceae</taxon>
        <taxon>Lentzea</taxon>
    </lineage>
</organism>
<evidence type="ECO:0000313" key="3">
    <source>
        <dbReference type="Proteomes" id="UP000199352"/>
    </source>
</evidence>
<dbReference type="EMBL" id="FOFR01000021">
    <property type="protein sequence ID" value="SES07918.1"/>
    <property type="molecule type" value="Genomic_DNA"/>
</dbReference>